<evidence type="ECO:0000313" key="2">
    <source>
        <dbReference type="EMBL" id="KAK8997929.1"/>
    </source>
</evidence>
<keyword evidence="3" id="KW-1185">Reference proteome</keyword>
<feature type="region of interest" description="Disordered" evidence="1">
    <location>
        <begin position="44"/>
        <end position="66"/>
    </location>
</feature>
<gene>
    <name evidence="2" type="ORF">V6N11_012465</name>
</gene>
<name>A0ABR2QBA9_9ROSI</name>
<proteinExistence type="predicted"/>
<feature type="region of interest" description="Disordered" evidence="1">
    <location>
        <begin position="1"/>
        <end position="25"/>
    </location>
</feature>
<reference evidence="2 3" key="1">
    <citation type="journal article" date="2024" name="G3 (Bethesda)">
        <title>Genome assembly of Hibiscus sabdariffa L. provides insights into metabolisms of medicinal natural products.</title>
        <authorList>
            <person name="Kim T."/>
        </authorList>
    </citation>
    <scope>NUCLEOTIDE SEQUENCE [LARGE SCALE GENOMIC DNA]</scope>
    <source>
        <strain evidence="2">TK-2024</strain>
        <tissue evidence="2">Old leaves</tissue>
    </source>
</reference>
<sequence length="66" mass="7105">MFAAAKAKSLSNPHSKGESDGKRWPWNHMNVMMAADACSIATRNEAAIPDDQTSPSLKLQTDGTSE</sequence>
<protein>
    <submittedName>
        <fullName evidence="2">Uncharacterized protein</fullName>
    </submittedName>
</protein>
<organism evidence="2 3">
    <name type="scientific">Hibiscus sabdariffa</name>
    <name type="common">roselle</name>
    <dbReference type="NCBI Taxonomy" id="183260"/>
    <lineage>
        <taxon>Eukaryota</taxon>
        <taxon>Viridiplantae</taxon>
        <taxon>Streptophyta</taxon>
        <taxon>Embryophyta</taxon>
        <taxon>Tracheophyta</taxon>
        <taxon>Spermatophyta</taxon>
        <taxon>Magnoliopsida</taxon>
        <taxon>eudicotyledons</taxon>
        <taxon>Gunneridae</taxon>
        <taxon>Pentapetalae</taxon>
        <taxon>rosids</taxon>
        <taxon>malvids</taxon>
        <taxon>Malvales</taxon>
        <taxon>Malvaceae</taxon>
        <taxon>Malvoideae</taxon>
        <taxon>Hibiscus</taxon>
    </lineage>
</organism>
<feature type="compositionally biased region" description="Polar residues" evidence="1">
    <location>
        <begin position="51"/>
        <end position="66"/>
    </location>
</feature>
<evidence type="ECO:0000256" key="1">
    <source>
        <dbReference type="SAM" id="MobiDB-lite"/>
    </source>
</evidence>
<dbReference type="Proteomes" id="UP001396334">
    <property type="component" value="Unassembled WGS sequence"/>
</dbReference>
<accession>A0ABR2QBA9</accession>
<dbReference type="EMBL" id="JBBPBN010000042">
    <property type="protein sequence ID" value="KAK8997929.1"/>
    <property type="molecule type" value="Genomic_DNA"/>
</dbReference>
<evidence type="ECO:0000313" key="3">
    <source>
        <dbReference type="Proteomes" id="UP001396334"/>
    </source>
</evidence>
<comment type="caution">
    <text evidence="2">The sequence shown here is derived from an EMBL/GenBank/DDBJ whole genome shotgun (WGS) entry which is preliminary data.</text>
</comment>